<dbReference type="Proteomes" id="UP001162992">
    <property type="component" value="Chromosome 5"/>
</dbReference>
<accession>A0ACC2DKN4</accession>
<reference evidence="2" key="1">
    <citation type="journal article" date="2024" name="Proc. Natl. Acad. Sci. U.S.A.">
        <title>Extraordinary preservation of gene collinearity over three hundred million years revealed in homosporous lycophytes.</title>
        <authorList>
            <person name="Li C."/>
            <person name="Wickell D."/>
            <person name="Kuo L.Y."/>
            <person name="Chen X."/>
            <person name="Nie B."/>
            <person name="Liao X."/>
            <person name="Peng D."/>
            <person name="Ji J."/>
            <person name="Jenkins J."/>
            <person name="Williams M."/>
            <person name="Shu S."/>
            <person name="Plott C."/>
            <person name="Barry K."/>
            <person name="Rajasekar S."/>
            <person name="Grimwood J."/>
            <person name="Han X."/>
            <person name="Sun S."/>
            <person name="Hou Z."/>
            <person name="He W."/>
            <person name="Dai G."/>
            <person name="Sun C."/>
            <person name="Schmutz J."/>
            <person name="Leebens-Mack J.H."/>
            <person name="Li F.W."/>
            <person name="Wang L."/>
        </authorList>
    </citation>
    <scope>NUCLEOTIDE SEQUENCE [LARGE SCALE GENOMIC DNA]</scope>
    <source>
        <strain evidence="2">cv. PW_Plant_1</strain>
    </source>
</reference>
<gene>
    <name evidence="1" type="ORF">O6H91_05G008200</name>
</gene>
<evidence type="ECO:0000313" key="2">
    <source>
        <dbReference type="Proteomes" id="UP001162992"/>
    </source>
</evidence>
<organism evidence="1 2">
    <name type="scientific">Diphasiastrum complanatum</name>
    <name type="common">Issler's clubmoss</name>
    <name type="synonym">Lycopodium complanatum</name>
    <dbReference type="NCBI Taxonomy" id="34168"/>
    <lineage>
        <taxon>Eukaryota</taxon>
        <taxon>Viridiplantae</taxon>
        <taxon>Streptophyta</taxon>
        <taxon>Embryophyta</taxon>
        <taxon>Tracheophyta</taxon>
        <taxon>Lycopodiopsida</taxon>
        <taxon>Lycopodiales</taxon>
        <taxon>Lycopodiaceae</taxon>
        <taxon>Lycopodioideae</taxon>
        <taxon>Diphasiastrum</taxon>
    </lineage>
</organism>
<evidence type="ECO:0000313" key="1">
    <source>
        <dbReference type="EMBL" id="KAJ7554766.1"/>
    </source>
</evidence>
<sequence>MPSICGIFFYGKFWLLFNCENSKVDSYLMIYGGNAMKHWKLLINRSIVVFQHFNEMNRKQKPRRILIYLTLRLDRCFNHLRKLNGVLLIKFKLSLKGGKQGEKNAISMWHLL</sequence>
<keyword evidence="2" id="KW-1185">Reference proteome</keyword>
<comment type="caution">
    <text evidence="1">The sequence shown here is derived from an EMBL/GenBank/DDBJ whole genome shotgun (WGS) entry which is preliminary data.</text>
</comment>
<proteinExistence type="predicted"/>
<name>A0ACC2DKN4_DIPCM</name>
<protein>
    <submittedName>
        <fullName evidence="1">Uncharacterized protein</fullName>
    </submittedName>
</protein>
<dbReference type="EMBL" id="CM055096">
    <property type="protein sequence ID" value="KAJ7554766.1"/>
    <property type="molecule type" value="Genomic_DNA"/>
</dbReference>